<keyword evidence="6" id="KW-1185">Reference proteome</keyword>
<dbReference type="Gene3D" id="2.40.50.40">
    <property type="match status" value="1"/>
</dbReference>
<protein>
    <recommendedName>
        <fullName evidence="4">Chemokine interleukin-8-like domain-containing protein</fullName>
    </recommendedName>
</protein>
<dbReference type="GeneTree" id="ENSGT01030000235341"/>
<accession>A0A3Q3A3C1</accession>
<feature type="compositionally biased region" description="Low complexity" evidence="2">
    <location>
        <begin position="175"/>
        <end position="195"/>
    </location>
</feature>
<dbReference type="InterPro" id="IPR039809">
    <property type="entry name" value="Chemokine_b/g/d"/>
</dbReference>
<dbReference type="Proteomes" id="UP000264800">
    <property type="component" value="Unplaced"/>
</dbReference>
<name>A0A3Q3A3C1_KRYMA</name>
<dbReference type="GO" id="GO:0008009">
    <property type="term" value="F:chemokine activity"/>
    <property type="evidence" value="ECO:0007669"/>
    <property type="project" value="InterPro"/>
</dbReference>
<feature type="domain" description="Chemokine interleukin-8-like" evidence="4">
    <location>
        <begin position="32"/>
        <end position="92"/>
    </location>
</feature>
<proteinExistence type="predicted"/>
<evidence type="ECO:0000313" key="6">
    <source>
        <dbReference type="Proteomes" id="UP000264800"/>
    </source>
</evidence>
<feature type="compositionally biased region" description="Basic residues" evidence="2">
    <location>
        <begin position="248"/>
        <end position="268"/>
    </location>
</feature>
<keyword evidence="1" id="KW-0202">Cytokine</keyword>
<dbReference type="GO" id="GO:0005615">
    <property type="term" value="C:extracellular space"/>
    <property type="evidence" value="ECO:0007669"/>
    <property type="project" value="UniProtKB-KW"/>
</dbReference>
<feature type="signal peptide" evidence="3">
    <location>
        <begin position="1"/>
        <end position="27"/>
    </location>
</feature>
<dbReference type="CDD" id="cd00272">
    <property type="entry name" value="Chemokine_CC"/>
    <property type="match status" value="1"/>
</dbReference>
<reference evidence="5" key="2">
    <citation type="submission" date="2025-09" db="UniProtKB">
        <authorList>
            <consortium name="Ensembl"/>
        </authorList>
    </citation>
    <scope>IDENTIFICATION</scope>
</reference>
<evidence type="ECO:0000256" key="1">
    <source>
        <dbReference type="ARBA" id="ARBA00022514"/>
    </source>
</evidence>
<evidence type="ECO:0000313" key="5">
    <source>
        <dbReference type="Ensembl" id="ENSKMAP00000010305.1"/>
    </source>
</evidence>
<feature type="region of interest" description="Disordered" evidence="2">
    <location>
        <begin position="103"/>
        <end position="288"/>
    </location>
</feature>
<evidence type="ECO:0000256" key="2">
    <source>
        <dbReference type="SAM" id="MobiDB-lite"/>
    </source>
</evidence>
<keyword evidence="3" id="KW-0732">Signal</keyword>
<dbReference type="SUPFAM" id="SSF54117">
    <property type="entry name" value="Interleukin 8-like chemokines"/>
    <property type="match status" value="1"/>
</dbReference>
<dbReference type="AlphaFoldDB" id="A0A3Q3A3C1"/>
<sequence length="288" mass="32207">MEILKMKFGLIVATLLCFTTWINSIQALTGPVWNCRCVEVSNTHIQYAVIKNYTIQEEGRCSIRAVVFDTKEGKTICADPNSRWAKNVIRKLKRTTKPNLVLTAKLNQDPTTKPNLDSTTKLNQGPTTNQNQDPTTKLNQDPTTKPNLDSTTNANLDSTTNQNLDSTTNQNLDSTTNQNPNPTTNQNQDPTTKPNLDLTTNANLNPTEKTNLDPTATPNVDPTTIKPLLEKTLTKEGSADVTPAMSRSTRKASARRRRTTKRKQKKNGMRTWQKCRGWKQTTKKKGPL</sequence>
<organism evidence="5 6">
    <name type="scientific">Kryptolebias marmoratus</name>
    <name type="common">Mangrove killifish</name>
    <name type="synonym">Rivulus marmoratus</name>
    <dbReference type="NCBI Taxonomy" id="37003"/>
    <lineage>
        <taxon>Eukaryota</taxon>
        <taxon>Metazoa</taxon>
        <taxon>Chordata</taxon>
        <taxon>Craniata</taxon>
        <taxon>Vertebrata</taxon>
        <taxon>Euteleostomi</taxon>
        <taxon>Actinopterygii</taxon>
        <taxon>Neopterygii</taxon>
        <taxon>Teleostei</taxon>
        <taxon>Neoteleostei</taxon>
        <taxon>Acanthomorphata</taxon>
        <taxon>Ovalentaria</taxon>
        <taxon>Atherinomorphae</taxon>
        <taxon>Cyprinodontiformes</taxon>
        <taxon>Rivulidae</taxon>
        <taxon>Kryptolebias</taxon>
    </lineage>
</organism>
<evidence type="ECO:0000259" key="4">
    <source>
        <dbReference type="SMART" id="SM00199"/>
    </source>
</evidence>
<dbReference type="InterPro" id="IPR001811">
    <property type="entry name" value="Chemokine_IL8-like_dom"/>
</dbReference>
<dbReference type="Ensembl" id="ENSKMAT00000010467.1">
    <property type="protein sequence ID" value="ENSKMAP00000010305.1"/>
    <property type="gene ID" value="ENSKMAG00000007758.1"/>
</dbReference>
<reference evidence="5" key="1">
    <citation type="submission" date="2025-08" db="UniProtKB">
        <authorList>
            <consortium name="Ensembl"/>
        </authorList>
    </citation>
    <scope>IDENTIFICATION</scope>
</reference>
<feature type="chain" id="PRO_5018680257" description="Chemokine interleukin-8-like domain-containing protein" evidence="3">
    <location>
        <begin position="28"/>
        <end position="288"/>
    </location>
</feature>
<feature type="compositionally biased region" description="Polar residues" evidence="2">
    <location>
        <begin position="197"/>
        <end position="222"/>
    </location>
</feature>
<evidence type="ECO:0000256" key="3">
    <source>
        <dbReference type="SAM" id="SignalP"/>
    </source>
</evidence>
<dbReference type="InterPro" id="IPR036048">
    <property type="entry name" value="Interleukin_8-like_sf"/>
</dbReference>
<dbReference type="PANTHER" id="PTHR12015:SF177">
    <property type="entry name" value="CHEMOKINE INTERLEUKIN-8-LIKE DOMAIN-CONTAINING PROTEIN"/>
    <property type="match status" value="1"/>
</dbReference>
<dbReference type="OMA" id="TMKKWQK"/>
<dbReference type="Pfam" id="PF00048">
    <property type="entry name" value="IL8"/>
    <property type="match status" value="1"/>
</dbReference>
<dbReference type="GO" id="GO:0006955">
    <property type="term" value="P:immune response"/>
    <property type="evidence" value="ECO:0007669"/>
    <property type="project" value="InterPro"/>
</dbReference>
<feature type="compositionally biased region" description="Polar residues" evidence="2">
    <location>
        <begin position="105"/>
        <end position="174"/>
    </location>
</feature>
<dbReference type="PANTHER" id="PTHR12015">
    <property type="entry name" value="SMALL INDUCIBLE CYTOKINE A"/>
    <property type="match status" value="1"/>
</dbReference>
<dbReference type="SMART" id="SM00199">
    <property type="entry name" value="SCY"/>
    <property type="match status" value="1"/>
</dbReference>
<feature type="compositionally biased region" description="Basic and acidic residues" evidence="2">
    <location>
        <begin position="228"/>
        <end position="238"/>
    </location>
</feature>